<organism evidence="6 7">
    <name type="scientific">Pomacea canaliculata</name>
    <name type="common">Golden apple snail</name>
    <dbReference type="NCBI Taxonomy" id="400727"/>
    <lineage>
        <taxon>Eukaryota</taxon>
        <taxon>Metazoa</taxon>
        <taxon>Spiralia</taxon>
        <taxon>Lophotrochozoa</taxon>
        <taxon>Mollusca</taxon>
        <taxon>Gastropoda</taxon>
        <taxon>Caenogastropoda</taxon>
        <taxon>Architaenioglossa</taxon>
        <taxon>Ampullarioidea</taxon>
        <taxon>Ampullariidae</taxon>
        <taxon>Pomacea</taxon>
    </lineage>
</organism>
<evidence type="ECO:0000256" key="4">
    <source>
        <dbReference type="SAM" id="SignalP"/>
    </source>
</evidence>
<dbReference type="OrthoDB" id="6142814at2759"/>
<evidence type="ECO:0000259" key="5">
    <source>
        <dbReference type="PROSITE" id="PS50871"/>
    </source>
</evidence>
<dbReference type="InterPro" id="IPR008983">
    <property type="entry name" value="Tumour_necrosis_fac-like_dom"/>
</dbReference>
<evidence type="ECO:0000256" key="2">
    <source>
        <dbReference type="ARBA" id="ARBA00022525"/>
    </source>
</evidence>
<keyword evidence="2" id="KW-0964">Secreted</keyword>
<evidence type="ECO:0000313" key="6">
    <source>
        <dbReference type="EMBL" id="PVD23793.1"/>
    </source>
</evidence>
<dbReference type="AlphaFoldDB" id="A0A2T7NRM4"/>
<dbReference type="STRING" id="400727.A0A2T7NRM4"/>
<dbReference type="GO" id="GO:0005576">
    <property type="term" value="C:extracellular region"/>
    <property type="evidence" value="ECO:0007669"/>
    <property type="project" value="UniProtKB-SubCell"/>
</dbReference>
<dbReference type="InterPro" id="IPR050822">
    <property type="entry name" value="Cerebellin_Synaptic_Org"/>
</dbReference>
<dbReference type="PRINTS" id="PR00007">
    <property type="entry name" value="COMPLEMNTC1Q"/>
</dbReference>
<dbReference type="EMBL" id="PZQS01000010">
    <property type="protein sequence ID" value="PVD23793.1"/>
    <property type="molecule type" value="Genomic_DNA"/>
</dbReference>
<keyword evidence="7" id="KW-1185">Reference proteome</keyword>
<protein>
    <recommendedName>
        <fullName evidence="5">C1q domain-containing protein</fullName>
    </recommendedName>
</protein>
<keyword evidence="3 4" id="KW-0732">Signal</keyword>
<feature type="signal peptide" evidence="4">
    <location>
        <begin position="1"/>
        <end position="19"/>
    </location>
</feature>
<reference evidence="6 7" key="1">
    <citation type="submission" date="2018-04" db="EMBL/GenBank/DDBJ databases">
        <title>The genome of golden apple snail Pomacea canaliculata provides insight into stress tolerance and invasive adaptation.</title>
        <authorList>
            <person name="Liu C."/>
            <person name="Liu B."/>
            <person name="Ren Y."/>
            <person name="Zhang Y."/>
            <person name="Wang H."/>
            <person name="Li S."/>
            <person name="Jiang F."/>
            <person name="Yin L."/>
            <person name="Zhang G."/>
            <person name="Qian W."/>
            <person name="Fan W."/>
        </authorList>
    </citation>
    <scope>NUCLEOTIDE SEQUENCE [LARGE SCALE GENOMIC DNA]</scope>
    <source>
        <strain evidence="6">SZHN2017</strain>
        <tissue evidence="6">Muscle</tissue>
    </source>
</reference>
<evidence type="ECO:0000313" key="7">
    <source>
        <dbReference type="Proteomes" id="UP000245119"/>
    </source>
</evidence>
<comment type="subcellular location">
    <subcellularLocation>
        <location evidence="1">Secreted</location>
    </subcellularLocation>
</comment>
<gene>
    <name evidence="6" type="ORF">C0Q70_17067</name>
</gene>
<dbReference type="InterPro" id="IPR001073">
    <property type="entry name" value="C1q_dom"/>
</dbReference>
<dbReference type="OMA" id="NENNHST"/>
<feature type="domain" description="C1q" evidence="5">
    <location>
        <begin position="70"/>
        <end position="208"/>
    </location>
</feature>
<dbReference type="Pfam" id="PF00386">
    <property type="entry name" value="C1q"/>
    <property type="match status" value="1"/>
</dbReference>
<dbReference type="Gene3D" id="2.60.120.40">
    <property type="match status" value="1"/>
</dbReference>
<evidence type="ECO:0000256" key="3">
    <source>
        <dbReference type="ARBA" id="ARBA00022729"/>
    </source>
</evidence>
<feature type="chain" id="PRO_5015687254" description="C1q domain-containing protein" evidence="4">
    <location>
        <begin position="20"/>
        <end position="208"/>
    </location>
</feature>
<accession>A0A2T7NRM4</accession>
<name>A0A2T7NRM4_POMCA</name>
<dbReference type="Proteomes" id="UP000245119">
    <property type="component" value="Linkage Group LG10"/>
</dbReference>
<proteinExistence type="predicted"/>
<dbReference type="SMART" id="SM00110">
    <property type="entry name" value="C1Q"/>
    <property type="match status" value="1"/>
</dbReference>
<dbReference type="PROSITE" id="PS50871">
    <property type="entry name" value="C1Q"/>
    <property type="match status" value="1"/>
</dbReference>
<dbReference type="PANTHER" id="PTHR22923:SF116">
    <property type="entry name" value="C1Q DOMAIN-CONTAINING PROTEIN"/>
    <property type="match status" value="1"/>
</dbReference>
<comment type="caution">
    <text evidence="6">The sequence shown here is derived from an EMBL/GenBank/DDBJ whole genome shotgun (WGS) entry which is preliminary data.</text>
</comment>
<dbReference type="PANTHER" id="PTHR22923">
    <property type="entry name" value="CEREBELLIN-RELATED"/>
    <property type="match status" value="1"/>
</dbReference>
<sequence length="208" mass="22576">MMKLLLLVVIFMLVGSNEGDTRIRQKRSDDTSTTALENVVQQQGALIQQLGTQVQTLSAKLIALEKRLPSTFTPVAFTVHFSHDDGNNGIALGPHQVLKFDSVVTNIGAGYSVQTGIFTAPVSGVYSFFLTIMSTNAHGNVHVALVRDGTALDVVFAEGQSDVYDQGSTQVTTHLRSGQQVWARQNNGDAVRGGWWTIFTGYMMQADV</sequence>
<dbReference type="SUPFAM" id="SSF49842">
    <property type="entry name" value="TNF-like"/>
    <property type="match status" value="1"/>
</dbReference>
<evidence type="ECO:0000256" key="1">
    <source>
        <dbReference type="ARBA" id="ARBA00004613"/>
    </source>
</evidence>